<dbReference type="PROSITE" id="PS01124">
    <property type="entry name" value="HTH_ARAC_FAMILY_2"/>
    <property type="match status" value="1"/>
</dbReference>
<keyword evidence="2" id="KW-0804">Transcription</keyword>
<evidence type="ECO:0000313" key="4">
    <source>
        <dbReference type="EMBL" id="MDR6206990.1"/>
    </source>
</evidence>
<name>A0ABD5CR29_9BURK</name>
<sequence length="155" mass="16863">MARLTPAPIGGITWAASPTSVSPDFAGHVVPAGRLLRQVLAVGPLLGALTQRVAPWDHTVERTPEEARVVSVLIDEMRAAEHEPLHLPIPDDKRLLKMVSIVLKDLSREHSLEALSSMAGLSARTARRLFSVSLGISLAEWRQQALLLRAVYLLA</sequence>
<reference evidence="4 5" key="1">
    <citation type="submission" date="2023-08" db="EMBL/GenBank/DDBJ databases">
        <title>Genome sequencing of plant associated microbes to promote plant fitness in Sorghum bicolor and Oryza sativa.</title>
        <authorList>
            <person name="Coleman-Derr D."/>
        </authorList>
    </citation>
    <scope>NUCLEOTIDE SEQUENCE [LARGE SCALE GENOMIC DNA]</scope>
    <source>
        <strain evidence="4 5">SLBN-33</strain>
    </source>
</reference>
<dbReference type="EMBL" id="JAVIZN010000002">
    <property type="protein sequence ID" value="MDR6206990.1"/>
    <property type="molecule type" value="Genomic_DNA"/>
</dbReference>
<accession>A0ABD5CR29</accession>
<dbReference type="PANTHER" id="PTHR11019:SF199">
    <property type="entry name" value="HTH-TYPE TRANSCRIPTIONAL REGULATOR NIMR"/>
    <property type="match status" value="1"/>
</dbReference>
<protein>
    <submittedName>
        <fullName evidence="4">AraC-like DNA-binding protein</fullName>
    </submittedName>
</protein>
<dbReference type="PANTHER" id="PTHR11019">
    <property type="entry name" value="HTH-TYPE TRANSCRIPTIONAL REGULATOR NIMR"/>
    <property type="match status" value="1"/>
</dbReference>
<evidence type="ECO:0000259" key="3">
    <source>
        <dbReference type="PROSITE" id="PS01124"/>
    </source>
</evidence>
<evidence type="ECO:0000313" key="5">
    <source>
        <dbReference type="Proteomes" id="UP001245184"/>
    </source>
</evidence>
<dbReference type="Gene3D" id="1.10.10.60">
    <property type="entry name" value="Homeodomain-like"/>
    <property type="match status" value="1"/>
</dbReference>
<organism evidence="4 5">
    <name type="scientific">Paraburkholderia graminis</name>
    <dbReference type="NCBI Taxonomy" id="60548"/>
    <lineage>
        <taxon>Bacteria</taxon>
        <taxon>Pseudomonadati</taxon>
        <taxon>Pseudomonadota</taxon>
        <taxon>Betaproteobacteria</taxon>
        <taxon>Burkholderiales</taxon>
        <taxon>Burkholderiaceae</taxon>
        <taxon>Paraburkholderia</taxon>
    </lineage>
</organism>
<dbReference type="Proteomes" id="UP001245184">
    <property type="component" value="Unassembled WGS sequence"/>
</dbReference>
<comment type="caution">
    <text evidence="4">The sequence shown here is derived from an EMBL/GenBank/DDBJ whole genome shotgun (WGS) entry which is preliminary data.</text>
</comment>
<gene>
    <name evidence="4" type="ORF">QF025_005710</name>
</gene>
<dbReference type="InterPro" id="IPR009057">
    <property type="entry name" value="Homeodomain-like_sf"/>
</dbReference>
<evidence type="ECO:0000256" key="1">
    <source>
        <dbReference type="ARBA" id="ARBA00023015"/>
    </source>
</evidence>
<dbReference type="AlphaFoldDB" id="A0ABD5CR29"/>
<dbReference type="SUPFAM" id="SSF46689">
    <property type="entry name" value="Homeodomain-like"/>
    <property type="match status" value="1"/>
</dbReference>
<evidence type="ECO:0000256" key="2">
    <source>
        <dbReference type="ARBA" id="ARBA00023163"/>
    </source>
</evidence>
<proteinExistence type="predicted"/>
<keyword evidence="1" id="KW-0805">Transcription regulation</keyword>
<dbReference type="InterPro" id="IPR018060">
    <property type="entry name" value="HTH_AraC"/>
</dbReference>
<feature type="domain" description="HTH araC/xylS-type" evidence="3">
    <location>
        <begin position="96"/>
        <end position="155"/>
    </location>
</feature>